<dbReference type="AlphaFoldDB" id="A0A9W6UVP0"/>
<reference evidence="6" key="1">
    <citation type="submission" date="2023-02" db="EMBL/GenBank/DDBJ databases">
        <title>Actinomadura rubrobrunea NBRC 14622.</title>
        <authorList>
            <person name="Ichikawa N."/>
            <person name="Sato H."/>
            <person name="Tonouchi N."/>
        </authorList>
    </citation>
    <scope>NUCLEOTIDE SEQUENCE</scope>
    <source>
        <strain evidence="6">NBRC 14622</strain>
    </source>
</reference>
<name>A0A9W6UVP0_9ACTN</name>
<dbReference type="Pfam" id="PF00171">
    <property type="entry name" value="Aldedh"/>
    <property type="match status" value="1"/>
</dbReference>
<feature type="domain" description="Aldehyde dehydrogenase" evidence="5">
    <location>
        <begin position="31"/>
        <end position="477"/>
    </location>
</feature>
<gene>
    <name evidence="6" type="ORF">Arub01_24020</name>
</gene>
<dbReference type="Gene3D" id="3.40.605.10">
    <property type="entry name" value="Aldehyde Dehydrogenase, Chain A, domain 1"/>
    <property type="match status" value="1"/>
</dbReference>
<dbReference type="InterPro" id="IPR016161">
    <property type="entry name" value="Ald_DH/histidinol_DH"/>
</dbReference>
<dbReference type="GO" id="GO:0016620">
    <property type="term" value="F:oxidoreductase activity, acting on the aldehyde or oxo group of donors, NAD or NADP as acceptor"/>
    <property type="evidence" value="ECO:0007669"/>
    <property type="project" value="InterPro"/>
</dbReference>
<dbReference type="InterPro" id="IPR016163">
    <property type="entry name" value="Ald_DH_C"/>
</dbReference>
<evidence type="ECO:0000313" key="7">
    <source>
        <dbReference type="Proteomes" id="UP001165124"/>
    </source>
</evidence>
<dbReference type="PROSITE" id="PS00687">
    <property type="entry name" value="ALDEHYDE_DEHYDR_GLU"/>
    <property type="match status" value="1"/>
</dbReference>
<keyword evidence="7" id="KW-1185">Reference proteome</keyword>
<comment type="caution">
    <text evidence="6">The sequence shown here is derived from an EMBL/GenBank/DDBJ whole genome shotgun (WGS) entry which is preliminary data.</text>
</comment>
<organism evidence="6 7">
    <name type="scientific">Actinomadura rubrobrunea</name>
    <dbReference type="NCBI Taxonomy" id="115335"/>
    <lineage>
        <taxon>Bacteria</taxon>
        <taxon>Bacillati</taxon>
        <taxon>Actinomycetota</taxon>
        <taxon>Actinomycetes</taxon>
        <taxon>Streptosporangiales</taxon>
        <taxon>Thermomonosporaceae</taxon>
        <taxon>Actinomadura</taxon>
    </lineage>
</organism>
<evidence type="ECO:0000256" key="1">
    <source>
        <dbReference type="ARBA" id="ARBA00009986"/>
    </source>
</evidence>
<proteinExistence type="inferred from homology"/>
<evidence type="ECO:0000259" key="5">
    <source>
        <dbReference type="Pfam" id="PF00171"/>
    </source>
</evidence>
<dbReference type="EMBL" id="BSRZ01000004">
    <property type="protein sequence ID" value="GLW64158.1"/>
    <property type="molecule type" value="Genomic_DNA"/>
</dbReference>
<dbReference type="SUPFAM" id="SSF53720">
    <property type="entry name" value="ALDH-like"/>
    <property type="match status" value="1"/>
</dbReference>
<dbReference type="InterPro" id="IPR029510">
    <property type="entry name" value="Ald_DH_CS_GLU"/>
</dbReference>
<protein>
    <submittedName>
        <fullName evidence="6">Aldehyde dehydrogenase</fullName>
    </submittedName>
</protein>
<evidence type="ECO:0000256" key="3">
    <source>
        <dbReference type="PROSITE-ProRule" id="PRU10007"/>
    </source>
</evidence>
<comment type="similarity">
    <text evidence="1 4">Belongs to the aldehyde dehydrogenase family.</text>
</comment>
<sequence length="490" mass="52179">MRFREGTAMTRRLREYGNLIGGELRPAADGGALDSIDPATGEVWARVPRGRAADAEAAVAAARAAFPAWSALPAAARASYLRKVAEVFARHARELAELETRDNGRVISETAGRDLPGMTHLWNAAAAECVRAAEGRGVDFGPGVQGVTRREPYGVTVGIIPWNSPISTLSAKAAWALAAGNTVIIKPAEQAAVSSLRVGELLREVLPPGVLNIVSGLGEEVGDPLVRSRGVDKVSLTGSVDTAKIITRASADALKPLALELGGKSPNIVFADADLDRAAPGVTTQAIFTPNAGQICYGGSRVLIQRPVYEEMIERMRAIAAGIRLGDPMSPDTTMGPIVSREQYERVTSYLEIGVKEGAELVFGGRSGAELVEERLAGGYWVEPTLFATTDNGLRICQEEIFGPVAVAIPFDTEEEAVAIANDSSYGLAAGVWTRDLGTAHRMFRALEAGTVWINTFRKVLFPLEGTKDSGYGNDSLLAYTREKAGLFEF</sequence>
<keyword evidence="2 4" id="KW-0560">Oxidoreductase</keyword>
<accession>A0A9W6UVP0</accession>
<evidence type="ECO:0000256" key="4">
    <source>
        <dbReference type="RuleBase" id="RU003345"/>
    </source>
</evidence>
<dbReference type="FunFam" id="3.40.309.10:FF:000012">
    <property type="entry name" value="Betaine aldehyde dehydrogenase"/>
    <property type="match status" value="1"/>
</dbReference>
<dbReference type="PANTHER" id="PTHR11699">
    <property type="entry name" value="ALDEHYDE DEHYDROGENASE-RELATED"/>
    <property type="match status" value="1"/>
</dbReference>
<evidence type="ECO:0000313" key="6">
    <source>
        <dbReference type="EMBL" id="GLW64158.1"/>
    </source>
</evidence>
<dbReference type="FunFam" id="3.40.605.10:FF:000007">
    <property type="entry name" value="NAD/NADP-dependent betaine aldehyde dehydrogenase"/>
    <property type="match status" value="1"/>
</dbReference>
<dbReference type="InterPro" id="IPR016162">
    <property type="entry name" value="Ald_DH_N"/>
</dbReference>
<dbReference type="InterPro" id="IPR015590">
    <property type="entry name" value="Aldehyde_DH_dom"/>
</dbReference>
<dbReference type="Proteomes" id="UP001165124">
    <property type="component" value="Unassembled WGS sequence"/>
</dbReference>
<feature type="active site" evidence="3">
    <location>
        <position position="260"/>
    </location>
</feature>
<evidence type="ECO:0000256" key="2">
    <source>
        <dbReference type="ARBA" id="ARBA00023002"/>
    </source>
</evidence>
<dbReference type="Gene3D" id="3.40.309.10">
    <property type="entry name" value="Aldehyde Dehydrogenase, Chain A, domain 2"/>
    <property type="match status" value="1"/>
</dbReference>